<dbReference type="InterPro" id="IPR025314">
    <property type="entry name" value="DUF4219"/>
</dbReference>
<feature type="region of interest" description="Disordered" evidence="1">
    <location>
        <begin position="1"/>
        <end position="23"/>
    </location>
</feature>
<dbReference type="PANTHER" id="PTHR46148">
    <property type="entry name" value="CHROMO DOMAIN-CONTAINING PROTEIN"/>
    <property type="match status" value="1"/>
</dbReference>
<feature type="region of interest" description="Disordered" evidence="1">
    <location>
        <begin position="2538"/>
        <end position="2590"/>
    </location>
</feature>
<feature type="region of interest" description="Disordered" evidence="1">
    <location>
        <begin position="1072"/>
        <end position="1212"/>
    </location>
</feature>
<dbReference type="Pfam" id="PF25597">
    <property type="entry name" value="SH3_retrovirus"/>
    <property type="match status" value="1"/>
</dbReference>
<feature type="compositionally biased region" description="Acidic residues" evidence="1">
    <location>
        <begin position="1114"/>
        <end position="1123"/>
    </location>
</feature>
<dbReference type="InterPro" id="IPR013103">
    <property type="entry name" value="RVT_2"/>
</dbReference>
<dbReference type="GO" id="GO:0003676">
    <property type="term" value="F:nucleic acid binding"/>
    <property type="evidence" value="ECO:0007669"/>
    <property type="project" value="InterPro"/>
</dbReference>
<dbReference type="InterPro" id="IPR054722">
    <property type="entry name" value="PolX-like_BBD"/>
</dbReference>
<feature type="compositionally biased region" description="Basic and acidic residues" evidence="1">
    <location>
        <begin position="1167"/>
        <end position="1183"/>
    </location>
</feature>
<sequence length="2982" mass="338332">MPPRMRTQSAGWPDAESRGEERVDGLVREVEGVEDLGKVGNQGNVGNQNGNVVSKNVHENVRNVLVNGNPVGCSYKEFLACNPKEYDVTKPKTMQKAMQISGALTNEAVRNVLIQKIEKRGNVGEPCKDKNGRDENKRTRTGNVFATTVSPVGRENTGTWPKCATCNSYHAPEGPCRTCFNCNRPCNLAKDFRSVPKNVNPVNARTHLLEHVISVVVSTIVVETKGTDLGVGHSCREKRKLARVKPKRVRAMNMILQSSIKDRILAAQKEVMDKFAGLQRAHKSKYSVHPGADKMYYDLKDRTSSGHDTIWNIVDRLTKSAYFLPMREDYKMDKLARLYLNEIVAKHGIQISIISDRDSRFTPRFWQSMQETLGTRLDMSMDYCPQTDGQCLRTIQTLEDMLRACVLDFGGSWDVHLTLVEFSYNNSNHYEILKAARDRQKSYSAKRRKPLEFSVGDYVLLKVSPWKGVVRFGKKGKLAPKFVGPFEIIEKVGPVAYRLDLLEELNGVHDTFYVSNLKKCLADLTLQVPLDEIRVDAKLNFVEEHVEILEREFNKLKRSRISIVKVRWNSKRSPEFTWKREDQMKLKYPHLYGYPYPVFVDLLDWMGTPTQPFRCVCDIWLLIRGDAKESLCFSEWIVAVLIKPWIWVEHYRSIFGYEREDKTREVFSFGFLNVLLDLSIVEGLVTQSVITHNAAYQADDSDAYDSDCDEISTTKAILMANLSSYESDVLSEVPISDSTNNDKLNQIVQEMPYSEPSVASPVLIEEAPAPIESTGSPFLTTVDQDAPSPTHGYRQEEGIEFEESFAPMARLEAVQIFLAFVAHMNMIVYQMDVKTAFLNGILRKKDSLKARLIPHCSSTEKEKISSWLLDTPMEEKSKLGEDTQGKAFDPIHYRGMVGTLLYLTSSRPDLDSTSALTAFADVDHVGCQDTKRSTSGSHKFKDLLMEHDILSFIRDLGHSRDIIYLTDVSVDYLHQPWRAFAAVINKCLSGKETRMDKIRLPHAQISISRRNMMFWHTARDVTMFTSMRCISRHADTQVYGTILPKDLTKQAMFESKAYKTYYAFASREHPKTKVPDEKHLKMTGADEGTSTIPGLLDVPIYESKSEKESWGDSREEDEDDENDFVDKSNGNDDDGGGIDGHDDDSDDERTESDRDEIPEPNLTNVDQTKHKEEDVNERFHTPSDYELTDDEKIYDEENIDDEERMDEDEGDEVTKELYKDANVNLGNNYTKMNNADQGGSGQQNMSQESRLKQEEEDAHVTLTLVLDTQKADEPVQSSSVSFNFTSKLLNLKNPSKVENKIASLMETSAPHATSVPQITSSFTTTIPPPPLFFNPLLQQATPTPTPTTFEATTSFPSLLDFSSVFRFNYRFNNLEKDLSEIKQVDQYTQAISLIPAIEVKTQLPKILSKASSAFATLIIERSVTESLEADVLARSSSQLKLTYEVASLLEYELTKILLDKIEENKSHLRADYKKKLYDALVESYNTNKDLFNTYGEVFTLKRSQDDSDKDRDPSVGSDRQTKSRKSSKEAESSKNSRSKEKKSSRTSKDASQSQHKSSDASIHAEEPSDIADDSRVQQDQEFDMGNNDEQPTDKEVIYDKHAYWGTSHWGPKRQHFYGFTANMSSSKDIYSRKRIIVVTRLMIKKKYDYGHLEEIEGIRMKHYLKRKWSSLDKRRARVMIQDIDKQLYERRISIFTMNTFVSLGCSGNITRIMQRTHKIILAFTRFERQVYWNNVLTRFIDDLLDQDLIVRFGFSGRRLELTATFSIPTNSKATVKMNPMSTSLGHLSLPKLNKVNYDKWSIQMQVLLGAQDVWELVIARYEEPSAAEIGAMSANKMKAWNEKRMKDKSDFYLFFQSVDESSKAGHFARECTFSKRVEETTILVTKEDVKVEGLVMMAYKVYVDEEEPINYALMAFSSRPLLLIMKVPTSDGYHVVPPPYTGTFMPPKPDLVFNTAPTTVETNHLAFTIQLSPTMPEQELSHINRPTSPIIEDWHVETSIPAATPKPATLKPASTGKRRNRKACFVCKSVDHLIKDYEYHEKQMAQPTTRNHAHKGNHKQYAQMTHHNPQKHMVPATVLTQSKPISITAVRPGNPQHALKDKEVIDSGCSRHMTGNMSYLYDFKELNGGYVAFGGNPKGGKIYRKGQIKIGMLDFDDVYFVKELKFNLFSVSQMCDEKNSVLFTNTECLVLSPDFKLPDESQVLLKVHRENNMYNVNLNNIVPSGDLTCLFAKATIDESNLWHKRLGHINFKTMNKLVKGNLVRGLPTKAFENDNTCVACKKGKQHRASCKTKPVSYVDQPLYRLHMDLFRPTFVKILNKKSYYLVVTDDYSRNDNRTEFKNNDLNQFCGIKGIKREFNVPRNPQQNGIAKRKNRTLIEAARTMLNMVLVIKPHNKNPYELLHGRTPSIGFMRPFGYPVTILNTLDSLGKFDGKVDEGFLVGYSVSSKAFRVFNSRTRIVQETLHVNFLENKPNVVGSGPIWLFHIDSLTKNMNYQPVTAGNQSNPSVGFQDNCDAEKVGEEIDQQYVLFSVWSSGSTNPQNNDGDAVFDGKEPDFDAKKPESEVNVSSRSSAQSRKQDDKIKKEAKGKSPIESFTGYRDLSAEFEDCSDNGINEVNPAGTLVLTLGQISLNSTNTSSVTGPLNAAASPTHGKSLFIDASQLPDVPDMPELEDTTYSDEDDVGVEADFNNLETSIIVSPIPTSRVHKNHHVTQIIGDLSSTTQTRSMTKVVKDQVDLPYGKKAIGTKWVFRNKKDERGIVVRNKARLVVQGRTQKVGINYEEVFSLVARIKAIRLFLAYASFMGFMVYQMDVKSAFLYRTIEEEVYVCEPPGFEDPDHPYKVYKVVKALYGLHQAPKACRDKYVAKTLRKFRLQEGKSASTPIDIEKPLLKDPDGEDVDVHTYRSMIGSVMYLTSSRPDIMFAQCKKQTVVATSSTEAEYVVAASCCTQVLWIQIQLLDYGLCLKVFLALLEIHITSDLLDF</sequence>
<dbReference type="EMBL" id="BKCJ010009493">
    <property type="protein sequence ID" value="GEU87216.1"/>
    <property type="molecule type" value="Genomic_DNA"/>
</dbReference>
<organism evidence="3">
    <name type="scientific">Tanacetum cinerariifolium</name>
    <name type="common">Dalmatian daisy</name>
    <name type="synonym">Chrysanthemum cinerariifolium</name>
    <dbReference type="NCBI Taxonomy" id="118510"/>
    <lineage>
        <taxon>Eukaryota</taxon>
        <taxon>Viridiplantae</taxon>
        <taxon>Streptophyta</taxon>
        <taxon>Embryophyta</taxon>
        <taxon>Tracheophyta</taxon>
        <taxon>Spermatophyta</taxon>
        <taxon>Magnoliopsida</taxon>
        <taxon>eudicotyledons</taxon>
        <taxon>Gunneridae</taxon>
        <taxon>Pentapetalae</taxon>
        <taxon>asterids</taxon>
        <taxon>campanulids</taxon>
        <taxon>Asterales</taxon>
        <taxon>Asteraceae</taxon>
        <taxon>Asteroideae</taxon>
        <taxon>Anthemideae</taxon>
        <taxon>Anthemidinae</taxon>
        <taxon>Tanacetum</taxon>
    </lineage>
</organism>
<feature type="compositionally biased region" description="Acidic residues" evidence="1">
    <location>
        <begin position="1186"/>
        <end position="1211"/>
    </location>
</feature>
<feature type="compositionally biased region" description="Basic and acidic residues" evidence="1">
    <location>
        <begin position="1526"/>
        <end position="1548"/>
    </location>
</feature>
<reference evidence="3" key="1">
    <citation type="journal article" date="2019" name="Sci. Rep.">
        <title>Draft genome of Tanacetum cinerariifolium, the natural source of mosquito coil.</title>
        <authorList>
            <person name="Yamashiro T."/>
            <person name="Shiraishi A."/>
            <person name="Satake H."/>
            <person name="Nakayama K."/>
        </authorList>
    </citation>
    <scope>NUCLEOTIDE SEQUENCE</scope>
</reference>
<feature type="non-terminal residue" evidence="3">
    <location>
        <position position="2982"/>
    </location>
</feature>
<evidence type="ECO:0000259" key="2">
    <source>
        <dbReference type="PROSITE" id="PS50994"/>
    </source>
</evidence>
<dbReference type="InterPro" id="IPR025724">
    <property type="entry name" value="GAG-pre-integrase_dom"/>
</dbReference>
<dbReference type="InterPro" id="IPR057670">
    <property type="entry name" value="SH3_retrovirus"/>
</dbReference>
<dbReference type="InterPro" id="IPR001584">
    <property type="entry name" value="Integrase_cat-core"/>
</dbReference>
<feature type="domain" description="Integrase catalytic" evidence="2">
    <location>
        <begin position="286"/>
        <end position="458"/>
    </location>
</feature>
<feature type="compositionally biased region" description="Polar residues" evidence="1">
    <location>
        <begin position="2565"/>
        <end position="2575"/>
    </location>
</feature>
<accession>A0A6L2NM13</accession>
<comment type="caution">
    <text evidence="3">The sequence shown here is derived from an EMBL/GenBank/DDBJ whole genome shotgun (WGS) entry which is preliminary data.</text>
</comment>
<evidence type="ECO:0000313" key="3">
    <source>
        <dbReference type="EMBL" id="GEU87216.1"/>
    </source>
</evidence>
<feature type="compositionally biased region" description="Basic and acidic residues" evidence="1">
    <location>
        <begin position="2576"/>
        <end position="2590"/>
    </location>
</feature>
<feature type="compositionally biased region" description="Polar residues" evidence="1">
    <location>
        <begin position="1"/>
        <end position="10"/>
    </location>
</feature>
<feature type="compositionally biased region" description="Acidic residues" evidence="1">
    <location>
        <begin position="1131"/>
        <end position="1150"/>
    </location>
</feature>
<dbReference type="Pfam" id="PF22936">
    <property type="entry name" value="Pol_BBD"/>
    <property type="match status" value="1"/>
</dbReference>
<feature type="compositionally biased region" description="Basic and acidic residues" evidence="1">
    <location>
        <begin position="1103"/>
        <end position="1113"/>
    </location>
</feature>
<feature type="compositionally biased region" description="Basic and acidic residues" evidence="1">
    <location>
        <begin position="1556"/>
        <end position="1576"/>
    </location>
</feature>
<dbReference type="Pfam" id="PF07727">
    <property type="entry name" value="RVT_2"/>
    <property type="match status" value="2"/>
</dbReference>
<feature type="compositionally biased region" description="Basic and acidic residues" evidence="1">
    <location>
        <begin position="1503"/>
        <end position="1513"/>
    </location>
</feature>
<evidence type="ECO:0000256" key="1">
    <source>
        <dbReference type="SAM" id="MobiDB-lite"/>
    </source>
</evidence>
<feature type="compositionally biased region" description="Basic and acidic residues" evidence="1">
    <location>
        <begin position="2549"/>
        <end position="2563"/>
    </location>
</feature>
<dbReference type="GO" id="GO:0015074">
    <property type="term" value="P:DNA integration"/>
    <property type="evidence" value="ECO:0007669"/>
    <property type="project" value="InterPro"/>
</dbReference>
<dbReference type="Pfam" id="PF13961">
    <property type="entry name" value="DUF4219"/>
    <property type="match status" value="1"/>
</dbReference>
<feature type="region of interest" description="Disordered" evidence="1">
    <location>
        <begin position="1229"/>
        <end position="1253"/>
    </location>
</feature>
<dbReference type="InterPro" id="IPR056924">
    <property type="entry name" value="SH3_Tf2-1"/>
</dbReference>
<feature type="compositionally biased region" description="Polar residues" evidence="1">
    <location>
        <begin position="1229"/>
        <end position="1248"/>
    </location>
</feature>
<dbReference type="InterPro" id="IPR036397">
    <property type="entry name" value="RNaseH_sf"/>
</dbReference>
<feature type="region of interest" description="Disordered" evidence="1">
    <location>
        <begin position="1503"/>
        <end position="1576"/>
    </location>
</feature>
<dbReference type="PANTHER" id="PTHR46148:SF59">
    <property type="entry name" value="NUCLEOTIDYLTRANSFERASE, RIBONUCLEASE H"/>
    <property type="match status" value="1"/>
</dbReference>
<name>A0A6L2NM13_TANCI</name>
<dbReference type="Gene3D" id="3.30.420.10">
    <property type="entry name" value="Ribonuclease H-like superfamily/Ribonuclease H"/>
    <property type="match status" value="2"/>
</dbReference>
<protein>
    <submittedName>
        <fullName evidence="3">Ribonuclease H-like domain-containing protein</fullName>
    </submittedName>
</protein>
<dbReference type="PROSITE" id="PS50994">
    <property type="entry name" value="INTEGRASE"/>
    <property type="match status" value="2"/>
</dbReference>
<gene>
    <name evidence="3" type="ORF">Tci_059194</name>
</gene>
<dbReference type="SUPFAM" id="SSF53098">
    <property type="entry name" value="Ribonuclease H-like"/>
    <property type="match status" value="2"/>
</dbReference>
<dbReference type="Pfam" id="PF24626">
    <property type="entry name" value="SH3_Tf2-1"/>
    <property type="match status" value="1"/>
</dbReference>
<feature type="domain" description="Integrase catalytic" evidence="2">
    <location>
        <begin position="2335"/>
        <end position="2379"/>
    </location>
</feature>
<dbReference type="Pfam" id="PF13976">
    <property type="entry name" value="gag_pre-integrs"/>
    <property type="match status" value="1"/>
</dbReference>
<dbReference type="InterPro" id="IPR012337">
    <property type="entry name" value="RNaseH-like_sf"/>
</dbReference>
<proteinExistence type="predicted"/>